<protein>
    <submittedName>
        <fullName evidence="1">von Willebrand factor type A domain-containing protein</fullName>
    </submittedName>
</protein>
<name>A0ACB8A7T9_9AGAM</name>
<proteinExistence type="predicted"/>
<organism evidence="1 2">
    <name type="scientific">Hygrophoropsis aurantiaca</name>
    <dbReference type="NCBI Taxonomy" id="72124"/>
    <lineage>
        <taxon>Eukaryota</taxon>
        <taxon>Fungi</taxon>
        <taxon>Dikarya</taxon>
        <taxon>Basidiomycota</taxon>
        <taxon>Agaricomycotina</taxon>
        <taxon>Agaricomycetes</taxon>
        <taxon>Agaricomycetidae</taxon>
        <taxon>Boletales</taxon>
        <taxon>Coniophorineae</taxon>
        <taxon>Hygrophoropsidaceae</taxon>
        <taxon>Hygrophoropsis</taxon>
    </lineage>
</organism>
<accession>A0ACB8A7T9</accession>
<dbReference type="EMBL" id="MU267799">
    <property type="protein sequence ID" value="KAH7908758.1"/>
    <property type="molecule type" value="Genomic_DNA"/>
</dbReference>
<sequence length="629" mass="68718">MTNRLYSRLSPPTCIAIVPVRRVPVPPPSLTLKECKINVSIIDAYSRVTLSQQFQNHSDMEAGQVTYTFSMLASAAVCDFEVVRQDGTKIVSAVKEKEQARRDLETALAAGHTAALGEARTEDTFKICIGNVLPQETITINLTYINTLTDDEFPNQVRFTLPRVYMQRYGTAPEARIYGSEGYEDVPFTMDVSIQQAGRIRSVTCPSGFNLIVNPGRPDNLDVSAGPDANFTTVNVRHSNTSTPSGDVIIVITAEGLDKPRAVIEPHPVHQTNAIGLTPLPQFKPIESPLGMEYIFLVDRSGCMEGANIDMARTAHTVMLQGLPSKNTTFNIFSCGSRVSSLWPVSQAYDQNSVDTAMCHIDTMQADYGGRGVVHALEAVYKSLVTPLFRPVSIFLLTDKGTWDVESCVNITKKAIRDYATDSTFMRVFTVGLGQGAITVMCDEIARAGGGMAVYITSDEECLGKCTRLVRAARTAPVSDIKVSWSVPVNLFQPDTDPTTADDELGPPPAPVQQAPYVIPSFFPTSRAQMFAIIPRGAANVEQEIKVTGFVQAANVPVEIVVPLQNLIYSSQTAFIHASAANALIRELEDKIRFGPQEADRMDIVRLGTVYGLSSRFTSFLAVDDSRRL</sequence>
<feature type="non-terminal residue" evidence="1">
    <location>
        <position position="629"/>
    </location>
</feature>
<dbReference type="Proteomes" id="UP000790377">
    <property type="component" value="Unassembled WGS sequence"/>
</dbReference>
<keyword evidence="2" id="KW-1185">Reference proteome</keyword>
<gene>
    <name evidence="1" type="ORF">BJ138DRAFT_1012114</name>
</gene>
<evidence type="ECO:0000313" key="2">
    <source>
        <dbReference type="Proteomes" id="UP000790377"/>
    </source>
</evidence>
<evidence type="ECO:0000313" key="1">
    <source>
        <dbReference type="EMBL" id="KAH7908758.1"/>
    </source>
</evidence>
<reference evidence="1" key="1">
    <citation type="journal article" date="2021" name="New Phytol.">
        <title>Evolutionary innovations through gain and loss of genes in the ectomycorrhizal Boletales.</title>
        <authorList>
            <person name="Wu G."/>
            <person name="Miyauchi S."/>
            <person name="Morin E."/>
            <person name="Kuo A."/>
            <person name="Drula E."/>
            <person name="Varga T."/>
            <person name="Kohler A."/>
            <person name="Feng B."/>
            <person name="Cao Y."/>
            <person name="Lipzen A."/>
            <person name="Daum C."/>
            <person name="Hundley H."/>
            <person name="Pangilinan J."/>
            <person name="Johnson J."/>
            <person name="Barry K."/>
            <person name="LaButti K."/>
            <person name="Ng V."/>
            <person name="Ahrendt S."/>
            <person name="Min B."/>
            <person name="Choi I.G."/>
            <person name="Park H."/>
            <person name="Plett J.M."/>
            <person name="Magnuson J."/>
            <person name="Spatafora J.W."/>
            <person name="Nagy L.G."/>
            <person name="Henrissat B."/>
            <person name="Grigoriev I.V."/>
            <person name="Yang Z.L."/>
            <person name="Xu J."/>
            <person name="Martin F.M."/>
        </authorList>
    </citation>
    <scope>NUCLEOTIDE SEQUENCE</scope>
    <source>
        <strain evidence="1">ATCC 28755</strain>
    </source>
</reference>
<comment type="caution">
    <text evidence="1">The sequence shown here is derived from an EMBL/GenBank/DDBJ whole genome shotgun (WGS) entry which is preliminary data.</text>
</comment>